<name>A0A7L3Z731_FREGA</name>
<evidence type="ECO:0000313" key="1">
    <source>
        <dbReference type="EMBL" id="NXW09487.1"/>
    </source>
</evidence>
<feature type="non-terminal residue" evidence="1">
    <location>
        <position position="1"/>
    </location>
</feature>
<sequence length="89" mass="9997">MKKELEFPTVGQNLFVNLAEKTVKELNVTSCWVCGGPLMTEEWPWKGTGLDAYQVLMWNHTITTSATRRPGGWVLASVIIGIECLKWEG</sequence>
<protein>
    <submittedName>
        <fullName evidence="1">ENR1 protein</fullName>
    </submittedName>
</protein>
<proteinExistence type="predicted"/>
<dbReference type="EMBL" id="VZZT01002541">
    <property type="protein sequence ID" value="NXW09487.1"/>
    <property type="molecule type" value="Genomic_DNA"/>
</dbReference>
<feature type="non-terminal residue" evidence="1">
    <location>
        <position position="89"/>
    </location>
</feature>
<comment type="caution">
    <text evidence="1">The sequence shown here is derived from an EMBL/GenBank/DDBJ whole genome shotgun (WGS) entry which is preliminary data.</text>
</comment>
<keyword evidence="2" id="KW-1185">Reference proteome</keyword>
<accession>A0A7L3Z731</accession>
<dbReference type="Proteomes" id="UP000563060">
    <property type="component" value="Unassembled WGS sequence"/>
</dbReference>
<reference evidence="1 2" key="1">
    <citation type="submission" date="2019-09" db="EMBL/GenBank/DDBJ databases">
        <title>Bird 10,000 Genomes (B10K) Project - Family phase.</title>
        <authorList>
            <person name="Zhang G."/>
        </authorList>
    </citation>
    <scope>NUCLEOTIDE SEQUENCE [LARGE SCALE GENOMIC DNA]</scope>
    <source>
        <strain evidence="1">B10K-DU-006-09</strain>
        <tissue evidence="1">Muscle</tissue>
    </source>
</reference>
<organism evidence="1 2">
    <name type="scientific">Fregetta grallaria</name>
    <name type="common">White-bellied storm-petrel</name>
    <name type="synonym">Procellaria grallaria</name>
    <dbReference type="NCBI Taxonomy" id="79628"/>
    <lineage>
        <taxon>Eukaryota</taxon>
        <taxon>Metazoa</taxon>
        <taxon>Chordata</taxon>
        <taxon>Craniata</taxon>
        <taxon>Vertebrata</taxon>
        <taxon>Euteleostomi</taxon>
        <taxon>Archelosauria</taxon>
        <taxon>Archosauria</taxon>
        <taxon>Dinosauria</taxon>
        <taxon>Saurischia</taxon>
        <taxon>Theropoda</taxon>
        <taxon>Coelurosauria</taxon>
        <taxon>Aves</taxon>
        <taxon>Neognathae</taxon>
        <taxon>Neoaves</taxon>
        <taxon>Aequornithes</taxon>
        <taxon>Procellariiformes</taxon>
        <taxon>Hydrobatidae</taxon>
        <taxon>Fregetta</taxon>
    </lineage>
</organism>
<gene>
    <name evidence="1" type="primary">Erv31_0</name>
    <name evidence="1" type="ORF">FREGRA_R15068</name>
</gene>
<dbReference type="AlphaFoldDB" id="A0A7L3Z731"/>
<evidence type="ECO:0000313" key="2">
    <source>
        <dbReference type="Proteomes" id="UP000563060"/>
    </source>
</evidence>